<reference evidence="14 15" key="1">
    <citation type="submission" date="2015-11" db="EMBL/GenBank/DDBJ databases">
        <authorList>
            <person name="Zhang Y."/>
            <person name="Guo Z."/>
        </authorList>
    </citation>
    <scope>NUCLEOTIDE SEQUENCE [LARGE SCALE GENOMIC DNA]</scope>
    <source>
        <strain evidence="14">JGI-4</strain>
    </source>
</reference>
<dbReference type="Gene3D" id="3.40.50.2300">
    <property type="match status" value="1"/>
</dbReference>
<comment type="subcellular location">
    <subcellularLocation>
        <location evidence="1">Cytoplasm</location>
    </subcellularLocation>
</comment>
<evidence type="ECO:0000256" key="11">
    <source>
        <dbReference type="PROSITE-ProRule" id="PRU00169"/>
    </source>
</evidence>
<accession>A0A0S4NEJ2</accession>
<keyword evidence="4" id="KW-0547">Nucleotide-binding</keyword>
<dbReference type="Proteomes" id="UP000182011">
    <property type="component" value="Unassembled WGS sequence"/>
</dbReference>
<dbReference type="PANTHER" id="PTHR32071">
    <property type="entry name" value="TRANSCRIPTIONAL REGULATORY PROTEIN"/>
    <property type="match status" value="1"/>
</dbReference>
<feature type="modified residue" description="4-aspartylphosphate" evidence="11">
    <location>
        <position position="55"/>
    </location>
</feature>
<dbReference type="InterPro" id="IPR002078">
    <property type="entry name" value="Sigma_54_int"/>
</dbReference>
<dbReference type="InterPro" id="IPR025944">
    <property type="entry name" value="Sigma_54_int_dom_CS"/>
</dbReference>
<feature type="domain" description="Sigma-54 factor interaction" evidence="12">
    <location>
        <begin position="147"/>
        <end position="378"/>
    </location>
</feature>
<evidence type="ECO:0000259" key="12">
    <source>
        <dbReference type="PROSITE" id="PS50045"/>
    </source>
</evidence>
<dbReference type="Pfam" id="PF00158">
    <property type="entry name" value="Sigma54_activat"/>
    <property type="match status" value="1"/>
</dbReference>
<evidence type="ECO:0000256" key="7">
    <source>
        <dbReference type="ARBA" id="ARBA00023015"/>
    </source>
</evidence>
<keyword evidence="8" id="KW-0238">DNA-binding</keyword>
<accession>A0A0P1LMQ7</accession>
<evidence type="ECO:0000256" key="4">
    <source>
        <dbReference type="ARBA" id="ARBA00022741"/>
    </source>
</evidence>
<sequence>MHGQAKVMVIDDDENILFAFKKVLEKDGFTPIFSTNGFEVMEKVQAEKPDVIFLDIAMPGLDGLEILKQLKDKGIETPVVIITGYGTMQTAVKAIQLGAFEYLTKPLDINRIRLLIQRAIETNQLKNKVREFEIKQSEIDYEEKYQIIGNSPKIQEIFKLIGVISMTPNTTPVLITGESGTGKELVARAIHRSGANASEPFVAINCPAVPENLLESEFFGHEKGAFTGADKRKYGKFEIAGKGTILLDEITGIPSNLQQKLLRVIQEREFQRVGGNETIKVEARFIATTNLNIIEEVKKGNFREDLYYRLSVFVIEVPPLRERREDIPLLANYFLKKYSREMKKNVSAISDSAMEILVNYDYPGNVRELQNIIERCVILSKGGIITPDLLPENLKSGKRDIDDFNIPIVSENLAEARRKVIEAFEKKFLIELLKKNRGNVSLSAKSAGVTRQNLTYLLKKYNIDPKSFR</sequence>
<dbReference type="PROSITE" id="PS00675">
    <property type="entry name" value="SIGMA54_INTERACT_1"/>
    <property type="match status" value="1"/>
</dbReference>
<evidence type="ECO:0000313" key="14">
    <source>
        <dbReference type="EMBL" id="CUU09304.1"/>
    </source>
</evidence>
<dbReference type="InterPro" id="IPR011006">
    <property type="entry name" value="CheY-like_superfamily"/>
</dbReference>
<gene>
    <name evidence="14" type="ORF">JGI4_02332</name>
</gene>
<evidence type="ECO:0000313" key="15">
    <source>
        <dbReference type="Proteomes" id="UP000182011"/>
    </source>
</evidence>
<dbReference type="PROSITE" id="PS50045">
    <property type="entry name" value="SIGMA54_INTERACT_4"/>
    <property type="match status" value="1"/>
</dbReference>
<dbReference type="InterPro" id="IPR027417">
    <property type="entry name" value="P-loop_NTPase"/>
</dbReference>
<evidence type="ECO:0000259" key="13">
    <source>
        <dbReference type="PROSITE" id="PS50110"/>
    </source>
</evidence>
<keyword evidence="5" id="KW-0067">ATP-binding</keyword>
<dbReference type="PROSITE" id="PS50110">
    <property type="entry name" value="RESPONSE_REGULATORY"/>
    <property type="match status" value="1"/>
</dbReference>
<keyword evidence="9" id="KW-0010">Activator</keyword>
<dbReference type="Pfam" id="PF25601">
    <property type="entry name" value="AAA_lid_14"/>
    <property type="match status" value="1"/>
</dbReference>
<dbReference type="SMART" id="SM00448">
    <property type="entry name" value="REC"/>
    <property type="match status" value="1"/>
</dbReference>
<evidence type="ECO:0000256" key="9">
    <source>
        <dbReference type="ARBA" id="ARBA00023159"/>
    </source>
</evidence>
<dbReference type="Pfam" id="PF02954">
    <property type="entry name" value="HTH_8"/>
    <property type="match status" value="1"/>
</dbReference>
<dbReference type="RefSeq" id="WP_159421219.1">
    <property type="nucleotide sequence ID" value="NZ_CZVL01000032.1"/>
</dbReference>
<dbReference type="InterPro" id="IPR003593">
    <property type="entry name" value="AAA+_ATPase"/>
</dbReference>
<keyword evidence="3 11" id="KW-0597">Phosphoprotein</keyword>
<accession>A0A0P1LBP4</accession>
<dbReference type="Gene3D" id="3.40.50.300">
    <property type="entry name" value="P-loop containing nucleotide triphosphate hydrolases"/>
    <property type="match status" value="1"/>
</dbReference>
<evidence type="ECO:0000256" key="8">
    <source>
        <dbReference type="ARBA" id="ARBA00023125"/>
    </source>
</evidence>
<dbReference type="SUPFAM" id="SSF52540">
    <property type="entry name" value="P-loop containing nucleoside triphosphate hydrolases"/>
    <property type="match status" value="1"/>
</dbReference>
<dbReference type="InterPro" id="IPR025662">
    <property type="entry name" value="Sigma_54_int_dom_ATP-bd_1"/>
</dbReference>
<evidence type="ECO:0000256" key="1">
    <source>
        <dbReference type="ARBA" id="ARBA00004496"/>
    </source>
</evidence>
<dbReference type="SMART" id="SM00382">
    <property type="entry name" value="AAA"/>
    <property type="match status" value="1"/>
</dbReference>
<keyword evidence="6" id="KW-0902">Two-component regulatory system</keyword>
<accession>A0A0P1LWY8</accession>
<dbReference type="InterPro" id="IPR002197">
    <property type="entry name" value="HTH_Fis"/>
</dbReference>
<dbReference type="STRING" id="1633631.GCA_001442925_02320"/>
<evidence type="ECO:0000256" key="10">
    <source>
        <dbReference type="ARBA" id="ARBA00023163"/>
    </source>
</evidence>
<name>A0A0P1LMQ7_9BACT</name>
<dbReference type="GO" id="GO:0043565">
    <property type="term" value="F:sequence-specific DNA binding"/>
    <property type="evidence" value="ECO:0007669"/>
    <property type="project" value="InterPro"/>
</dbReference>
<dbReference type="SUPFAM" id="SSF52172">
    <property type="entry name" value="CheY-like"/>
    <property type="match status" value="1"/>
</dbReference>
<dbReference type="InterPro" id="IPR009057">
    <property type="entry name" value="Homeodomain-like_sf"/>
</dbReference>
<evidence type="ECO:0000256" key="6">
    <source>
        <dbReference type="ARBA" id="ARBA00023012"/>
    </source>
</evidence>
<evidence type="ECO:0000256" key="3">
    <source>
        <dbReference type="ARBA" id="ARBA00022553"/>
    </source>
</evidence>
<keyword evidence="7" id="KW-0805">Transcription regulation</keyword>
<dbReference type="EMBL" id="FAOP01000016">
    <property type="protein sequence ID" value="CUU09304.1"/>
    <property type="molecule type" value="Genomic_DNA"/>
</dbReference>
<evidence type="ECO:0000256" key="2">
    <source>
        <dbReference type="ARBA" id="ARBA00022490"/>
    </source>
</evidence>
<dbReference type="PROSITE" id="PS00688">
    <property type="entry name" value="SIGMA54_INTERACT_3"/>
    <property type="match status" value="1"/>
</dbReference>
<dbReference type="Pfam" id="PF00072">
    <property type="entry name" value="Response_reg"/>
    <property type="match status" value="1"/>
</dbReference>
<dbReference type="InterPro" id="IPR001789">
    <property type="entry name" value="Sig_transdc_resp-reg_receiver"/>
</dbReference>
<feature type="domain" description="Response regulatory" evidence="13">
    <location>
        <begin position="6"/>
        <end position="120"/>
    </location>
</feature>
<dbReference type="SUPFAM" id="SSF46689">
    <property type="entry name" value="Homeodomain-like"/>
    <property type="match status" value="1"/>
</dbReference>
<accession>A0A0P1MC87</accession>
<dbReference type="InterPro" id="IPR058031">
    <property type="entry name" value="AAA_lid_NorR"/>
</dbReference>
<dbReference type="GO" id="GO:0005737">
    <property type="term" value="C:cytoplasm"/>
    <property type="evidence" value="ECO:0007669"/>
    <property type="project" value="UniProtKB-SubCell"/>
</dbReference>
<keyword evidence="2" id="KW-0963">Cytoplasm</keyword>
<dbReference type="FunFam" id="3.40.50.2300:FF:000018">
    <property type="entry name" value="DNA-binding transcriptional regulator NtrC"/>
    <property type="match status" value="1"/>
</dbReference>
<evidence type="ECO:0000256" key="5">
    <source>
        <dbReference type="ARBA" id="ARBA00022840"/>
    </source>
</evidence>
<dbReference type="GO" id="GO:0006355">
    <property type="term" value="P:regulation of DNA-templated transcription"/>
    <property type="evidence" value="ECO:0007669"/>
    <property type="project" value="InterPro"/>
</dbReference>
<dbReference type="AlphaFoldDB" id="A0A0P1LMQ7"/>
<accession>A0A0P1MNA5</accession>
<accession>A0A0P1LV16</accession>
<dbReference type="FunFam" id="1.10.8.60:FF:000014">
    <property type="entry name" value="DNA-binding transcriptional regulator NtrC"/>
    <property type="match status" value="1"/>
</dbReference>
<accession>A0A0P1MT22</accession>
<dbReference type="PRINTS" id="PR01590">
    <property type="entry name" value="HTHFIS"/>
</dbReference>
<dbReference type="Gene3D" id="1.10.10.60">
    <property type="entry name" value="Homeodomain-like"/>
    <property type="match status" value="1"/>
</dbReference>
<keyword evidence="10" id="KW-0804">Transcription</keyword>
<protein>
    <submittedName>
        <fullName evidence="14">Two-component system, NtrC family, response regulator AtoC</fullName>
    </submittedName>
</protein>
<dbReference type="FunFam" id="3.40.50.300:FF:000006">
    <property type="entry name" value="DNA-binding transcriptional regulator NtrC"/>
    <property type="match status" value="1"/>
</dbReference>
<dbReference type="GO" id="GO:0000160">
    <property type="term" value="P:phosphorelay signal transduction system"/>
    <property type="evidence" value="ECO:0007669"/>
    <property type="project" value="UniProtKB-KW"/>
</dbReference>
<accession>A0A0P1MUR3</accession>
<dbReference type="GO" id="GO:0005524">
    <property type="term" value="F:ATP binding"/>
    <property type="evidence" value="ECO:0007669"/>
    <property type="project" value="UniProtKB-KW"/>
</dbReference>
<dbReference type="CDD" id="cd00009">
    <property type="entry name" value="AAA"/>
    <property type="match status" value="1"/>
</dbReference>
<organism evidence="14 15">
    <name type="scientific">Candidatus Kryptonium thompsonii</name>
    <dbReference type="NCBI Taxonomy" id="1633631"/>
    <lineage>
        <taxon>Bacteria</taxon>
        <taxon>Pseudomonadati</taxon>
        <taxon>Candidatus Kryptoniota</taxon>
        <taxon>Candidatus Kryptonium</taxon>
    </lineage>
</organism>
<proteinExistence type="predicted"/>
<dbReference type="Gene3D" id="1.10.8.60">
    <property type="match status" value="1"/>
</dbReference>